<dbReference type="InterPro" id="IPR053910">
    <property type="entry name" value="RsmI_HTH"/>
</dbReference>
<evidence type="ECO:0000313" key="9">
    <source>
        <dbReference type="EMBL" id="MDP9806146.1"/>
    </source>
</evidence>
<accession>A0ABT9NFI5</accession>
<keyword evidence="4 6" id="KW-0808">Transferase</keyword>
<keyword evidence="1 6" id="KW-0963">Cytoplasm</keyword>
<keyword evidence="10" id="KW-1185">Reference proteome</keyword>
<organism evidence="9 10">
    <name type="scientific">Trueperella bonasi</name>
    <dbReference type="NCBI Taxonomy" id="312286"/>
    <lineage>
        <taxon>Bacteria</taxon>
        <taxon>Bacillati</taxon>
        <taxon>Actinomycetota</taxon>
        <taxon>Actinomycetes</taxon>
        <taxon>Actinomycetales</taxon>
        <taxon>Actinomycetaceae</taxon>
        <taxon>Trueperella</taxon>
    </lineage>
</organism>
<feature type="domain" description="RsmI HTH" evidence="8">
    <location>
        <begin position="232"/>
        <end position="270"/>
    </location>
</feature>
<evidence type="ECO:0000256" key="1">
    <source>
        <dbReference type="ARBA" id="ARBA00022490"/>
    </source>
</evidence>
<sequence>MIVLAATPLGNDDDASPRLRAELEGADLIAAEDTRRLLNLAGRLGLTLSARIIAYHEHNEREVSGTLIEQAAAGERVVVVTDAGMPSISDPGYRLVALAAEEYVPLTVVPGPSAVLTALAISGLASDRFAFEGFPPRKAGERRRYFEGLASETRTTIYFESPRRVPETLAAMAEAFGPDRRAAVCRELTKTHEEVKRGSLGELADWAHDLRGEVTIVVEGATEQVGDAATHVPEVLALAEAGLRLKDAAAHVAKREGLRKGELYDLALAAR</sequence>
<gene>
    <name evidence="6" type="primary">rsmI</name>
    <name evidence="9" type="ORF">J2S70_000728</name>
</gene>
<dbReference type="GO" id="GO:0032259">
    <property type="term" value="P:methylation"/>
    <property type="evidence" value="ECO:0007669"/>
    <property type="project" value="UniProtKB-KW"/>
</dbReference>
<evidence type="ECO:0000259" key="8">
    <source>
        <dbReference type="Pfam" id="PF23016"/>
    </source>
</evidence>
<dbReference type="InterPro" id="IPR000878">
    <property type="entry name" value="4pyrrol_Mease"/>
</dbReference>
<dbReference type="Gene3D" id="3.30.950.10">
    <property type="entry name" value="Methyltransferase, Cobalt-precorrin-4 Transmethylase, Domain 2"/>
    <property type="match status" value="1"/>
</dbReference>
<dbReference type="InterPro" id="IPR008189">
    <property type="entry name" value="rRNA_ssu_MeTfrase_I"/>
</dbReference>
<evidence type="ECO:0000256" key="3">
    <source>
        <dbReference type="ARBA" id="ARBA00022603"/>
    </source>
</evidence>
<comment type="catalytic activity">
    <reaction evidence="6">
        <text>cytidine(1402) in 16S rRNA + S-adenosyl-L-methionine = 2'-O-methylcytidine(1402) in 16S rRNA + S-adenosyl-L-homocysteine + H(+)</text>
        <dbReference type="Rhea" id="RHEA:42924"/>
        <dbReference type="Rhea" id="RHEA-COMP:10285"/>
        <dbReference type="Rhea" id="RHEA-COMP:10286"/>
        <dbReference type="ChEBI" id="CHEBI:15378"/>
        <dbReference type="ChEBI" id="CHEBI:57856"/>
        <dbReference type="ChEBI" id="CHEBI:59789"/>
        <dbReference type="ChEBI" id="CHEBI:74495"/>
        <dbReference type="ChEBI" id="CHEBI:82748"/>
        <dbReference type="EC" id="2.1.1.198"/>
    </reaction>
</comment>
<name>A0ABT9NFI5_9ACTO</name>
<keyword evidence="3 6" id="KW-0489">Methyltransferase</keyword>
<dbReference type="HAMAP" id="MF_01877">
    <property type="entry name" value="16SrRNA_methyltr_I"/>
    <property type="match status" value="1"/>
</dbReference>
<comment type="function">
    <text evidence="6">Catalyzes the 2'-O-methylation of the ribose of cytidine 1402 (C1402) in 16S rRNA.</text>
</comment>
<dbReference type="RefSeq" id="WP_307682383.1">
    <property type="nucleotide sequence ID" value="NZ_JAUSQX010000001.1"/>
</dbReference>
<dbReference type="Pfam" id="PF00590">
    <property type="entry name" value="TP_methylase"/>
    <property type="match status" value="1"/>
</dbReference>
<evidence type="ECO:0000256" key="6">
    <source>
        <dbReference type="HAMAP-Rule" id="MF_01877"/>
    </source>
</evidence>
<evidence type="ECO:0000256" key="5">
    <source>
        <dbReference type="ARBA" id="ARBA00022691"/>
    </source>
</evidence>
<keyword evidence="2 6" id="KW-0698">rRNA processing</keyword>
<evidence type="ECO:0000256" key="4">
    <source>
        <dbReference type="ARBA" id="ARBA00022679"/>
    </source>
</evidence>
<dbReference type="PANTHER" id="PTHR46111">
    <property type="entry name" value="RIBOSOMAL RNA SMALL SUBUNIT METHYLTRANSFERASE I"/>
    <property type="match status" value="1"/>
</dbReference>
<proteinExistence type="inferred from homology"/>
<dbReference type="InterPro" id="IPR014777">
    <property type="entry name" value="4pyrrole_Mease_sub1"/>
</dbReference>
<comment type="caution">
    <text evidence="9">The sequence shown here is derived from an EMBL/GenBank/DDBJ whole genome shotgun (WGS) entry which is preliminary data.</text>
</comment>
<dbReference type="Proteomes" id="UP001243212">
    <property type="component" value="Unassembled WGS sequence"/>
</dbReference>
<dbReference type="InterPro" id="IPR035996">
    <property type="entry name" value="4pyrrol_Methylase_sf"/>
</dbReference>
<dbReference type="SUPFAM" id="SSF53790">
    <property type="entry name" value="Tetrapyrrole methylase"/>
    <property type="match status" value="1"/>
</dbReference>
<comment type="similarity">
    <text evidence="6">Belongs to the methyltransferase superfamily. RsmI family.</text>
</comment>
<evidence type="ECO:0000256" key="2">
    <source>
        <dbReference type="ARBA" id="ARBA00022552"/>
    </source>
</evidence>
<dbReference type="EMBL" id="JAUSQX010000001">
    <property type="protein sequence ID" value="MDP9806146.1"/>
    <property type="molecule type" value="Genomic_DNA"/>
</dbReference>
<reference evidence="9 10" key="1">
    <citation type="submission" date="2023-07" db="EMBL/GenBank/DDBJ databases">
        <title>Sequencing the genomes of 1000 actinobacteria strains.</title>
        <authorList>
            <person name="Klenk H.-P."/>
        </authorList>
    </citation>
    <scope>NUCLEOTIDE SEQUENCE [LARGE SCALE GENOMIC DNA]</scope>
    <source>
        <strain evidence="9 10">DSM 17163</strain>
    </source>
</reference>
<dbReference type="CDD" id="cd11648">
    <property type="entry name" value="RsmI"/>
    <property type="match status" value="1"/>
</dbReference>
<dbReference type="NCBIfam" id="TIGR00096">
    <property type="entry name" value="16S rRNA (cytidine(1402)-2'-O)-methyltransferase"/>
    <property type="match status" value="1"/>
</dbReference>
<dbReference type="EC" id="2.1.1.198" evidence="6"/>
<evidence type="ECO:0000259" key="7">
    <source>
        <dbReference type="Pfam" id="PF00590"/>
    </source>
</evidence>
<dbReference type="Pfam" id="PF23016">
    <property type="entry name" value="RsmI_C"/>
    <property type="match status" value="1"/>
</dbReference>
<dbReference type="GO" id="GO:0008168">
    <property type="term" value="F:methyltransferase activity"/>
    <property type="evidence" value="ECO:0007669"/>
    <property type="project" value="UniProtKB-KW"/>
</dbReference>
<feature type="domain" description="Tetrapyrrole methylase" evidence="7">
    <location>
        <begin position="1"/>
        <end position="204"/>
    </location>
</feature>
<dbReference type="InterPro" id="IPR014776">
    <property type="entry name" value="4pyrrole_Mease_sub2"/>
</dbReference>
<dbReference type="PANTHER" id="PTHR46111:SF1">
    <property type="entry name" value="RIBOSOMAL RNA SMALL SUBUNIT METHYLTRANSFERASE I"/>
    <property type="match status" value="1"/>
</dbReference>
<evidence type="ECO:0000313" key="10">
    <source>
        <dbReference type="Proteomes" id="UP001243212"/>
    </source>
</evidence>
<dbReference type="Gene3D" id="3.40.1010.10">
    <property type="entry name" value="Cobalt-precorrin-4 Transmethylase, Domain 1"/>
    <property type="match status" value="1"/>
</dbReference>
<protein>
    <recommendedName>
        <fullName evidence="6">Ribosomal RNA small subunit methyltransferase I</fullName>
        <ecNumber evidence="6">2.1.1.198</ecNumber>
    </recommendedName>
    <alternativeName>
        <fullName evidence="6">16S rRNA 2'-O-ribose C1402 methyltransferase</fullName>
    </alternativeName>
    <alternativeName>
        <fullName evidence="6">rRNA (cytidine-2'-O-)-methyltransferase RsmI</fullName>
    </alternativeName>
</protein>
<dbReference type="PIRSF" id="PIRSF005917">
    <property type="entry name" value="MTase_YraL"/>
    <property type="match status" value="1"/>
</dbReference>
<keyword evidence="5 6" id="KW-0949">S-adenosyl-L-methionine</keyword>
<comment type="subcellular location">
    <subcellularLocation>
        <location evidence="6">Cytoplasm</location>
    </subcellularLocation>
</comment>